<comment type="caution">
    <text evidence="10">The sequence shown here is derived from an EMBL/GenBank/DDBJ whole genome shotgun (WGS) entry which is preliminary data.</text>
</comment>
<dbReference type="PANTHER" id="PTHR31183:SF1">
    <property type="entry name" value="CILIA- AND FLAGELLA-ASSOCIATED PROTEIN 53"/>
    <property type="match status" value="1"/>
</dbReference>
<sequence length="375" mass="43158">MAEALWQEMNRLPHIWAAPPGAEAESDLPAHASEGLVERPDVILIPARQRADRAVVKRQHQEFIHESRMANEADAFKTQQKASFENKTAAVIRANNVRSKALAMRRRHEDQLQNRRALLADKLAEERQALEQEMIDKEDSTFHPTAADRKDGRSRLRAEEAARGGGERREKLYQQWRSGLDDVRVMDSKIVTLKTIADRDAQLDEKAARAEEEKRHHEFYDKLWHEGYLAKIEREKLEKEAEKERKAQMIKVLEIQRKMKESYRKPLGRLGGVMGDVGPVQACVGALATRWRASIRGGSEKEAYEFVTAPLFVPAYSTDVTVSQLFKPAECENRHGIWLQVHGFKESPIYQEVAEDTTPLPPLREWEKLRKVLRF</sequence>
<evidence type="ECO:0000256" key="3">
    <source>
        <dbReference type="ARBA" id="ARBA00023069"/>
    </source>
</evidence>
<organism evidence="10 11">
    <name type="scientific">Prorocentrum cordatum</name>
    <dbReference type="NCBI Taxonomy" id="2364126"/>
    <lineage>
        <taxon>Eukaryota</taxon>
        <taxon>Sar</taxon>
        <taxon>Alveolata</taxon>
        <taxon>Dinophyceae</taxon>
        <taxon>Prorocentrales</taxon>
        <taxon>Prorocentraceae</taxon>
        <taxon>Prorocentrum</taxon>
    </lineage>
</organism>
<keyword evidence="3" id="KW-0969">Cilium</keyword>
<evidence type="ECO:0000256" key="7">
    <source>
        <dbReference type="SAM" id="Coils"/>
    </source>
</evidence>
<evidence type="ECO:0000259" key="9">
    <source>
        <dbReference type="Pfam" id="PF13868"/>
    </source>
</evidence>
<dbReference type="InterPro" id="IPR043596">
    <property type="entry name" value="CFAP53/TCHP"/>
</dbReference>
<evidence type="ECO:0000313" key="11">
    <source>
        <dbReference type="Proteomes" id="UP001189429"/>
    </source>
</evidence>
<evidence type="ECO:0000256" key="8">
    <source>
        <dbReference type="SAM" id="MobiDB-lite"/>
    </source>
</evidence>
<feature type="domain" description="Trichohyalin-plectin-homology" evidence="9">
    <location>
        <begin position="180"/>
        <end position="262"/>
    </location>
</feature>
<dbReference type="Pfam" id="PF13868">
    <property type="entry name" value="TPH"/>
    <property type="match status" value="1"/>
</dbReference>
<evidence type="ECO:0000256" key="1">
    <source>
        <dbReference type="ARBA" id="ARBA00004138"/>
    </source>
</evidence>
<evidence type="ECO:0000256" key="6">
    <source>
        <dbReference type="ARBA" id="ARBA00033773"/>
    </source>
</evidence>
<evidence type="ECO:0000256" key="2">
    <source>
        <dbReference type="ARBA" id="ARBA00023054"/>
    </source>
</evidence>
<proteinExistence type="inferred from homology"/>
<dbReference type="Proteomes" id="UP001189429">
    <property type="component" value="Unassembled WGS sequence"/>
</dbReference>
<keyword evidence="2 7" id="KW-0175">Coiled coil</keyword>
<keyword evidence="11" id="KW-1185">Reference proteome</keyword>
<feature type="coiled-coil region" evidence="7">
    <location>
        <begin position="193"/>
        <end position="249"/>
    </location>
</feature>
<gene>
    <name evidence="10" type="ORF">PCOR1329_LOCUS28752</name>
</gene>
<comment type="similarity">
    <text evidence="5">Belongs to the CFAP53 family.</text>
</comment>
<name>A0ABN9SD86_9DINO</name>
<evidence type="ECO:0000256" key="5">
    <source>
        <dbReference type="ARBA" id="ARBA00033747"/>
    </source>
</evidence>
<keyword evidence="4" id="KW-0966">Cell projection</keyword>
<reference evidence="10" key="1">
    <citation type="submission" date="2023-10" db="EMBL/GenBank/DDBJ databases">
        <authorList>
            <person name="Chen Y."/>
            <person name="Shah S."/>
            <person name="Dougan E. K."/>
            <person name="Thang M."/>
            <person name="Chan C."/>
        </authorList>
    </citation>
    <scope>NUCLEOTIDE SEQUENCE [LARGE SCALE GENOMIC DNA]</scope>
</reference>
<protein>
    <recommendedName>
        <fullName evidence="6">Cilia- and flagella-associated protein 53</fullName>
    </recommendedName>
</protein>
<dbReference type="InterPro" id="IPR043597">
    <property type="entry name" value="TPH_dom"/>
</dbReference>
<dbReference type="EMBL" id="CAUYUJ010010668">
    <property type="protein sequence ID" value="CAK0829974.1"/>
    <property type="molecule type" value="Genomic_DNA"/>
</dbReference>
<comment type="subcellular location">
    <subcellularLocation>
        <location evidence="1">Cell projection</location>
        <location evidence="1">Cilium</location>
    </subcellularLocation>
</comment>
<dbReference type="PANTHER" id="PTHR31183">
    <property type="entry name" value="TRICHOPLEIN KERATIN FILAMENT-BINDING PROTEIN FAMILY MEMBER"/>
    <property type="match status" value="1"/>
</dbReference>
<evidence type="ECO:0000256" key="4">
    <source>
        <dbReference type="ARBA" id="ARBA00023273"/>
    </source>
</evidence>
<accession>A0ABN9SD86</accession>
<feature type="region of interest" description="Disordered" evidence="8">
    <location>
        <begin position="139"/>
        <end position="164"/>
    </location>
</feature>
<evidence type="ECO:0000313" key="10">
    <source>
        <dbReference type="EMBL" id="CAK0829974.1"/>
    </source>
</evidence>